<proteinExistence type="predicted"/>
<reference evidence="2" key="1">
    <citation type="journal article" date="2019" name="Int. J. Syst. Evol. Microbiol.">
        <title>The Global Catalogue of Microorganisms (GCM) 10K type strain sequencing project: providing services to taxonomists for standard genome sequencing and annotation.</title>
        <authorList>
            <consortium name="The Broad Institute Genomics Platform"/>
            <consortium name="The Broad Institute Genome Sequencing Center for Infectious Disease"/>
            <person name="Wu L."/>
            <person name="Ma J."/>
        </authorList>
    </citation>
    <scope>NUCLEOTIDE SEQUENCE [LARGE SCALE GENOMIC DNA]</scope>
    <source>
        <strain evidence="2">JCM 18956</strain>
    </source>
</reference>
<gene>
    <name evidence="1" type="ORF">GCM10025780_15270</name>
</gene>
<evidence type="ECO:0000313" key="2">
    <source>
        <dbReference type="Proteomes" id="UP001501295"/>
    </source>
</evidence>
<protein>
    <recommendedName>
        <fullName evidence="3">Alpha/beta hydrolase</fullName>
    </recommendedName>
</protein>
<dbReference type="InterPro" id="IPR029058">
    <property type="entry name" value="AB_hydrolase_fold"/>
</dbReference>
<accession>A0ABP8VW75</accession>
<dbReference type="Gene3D" id="3.40.50.1820">
    <property type="entry name" value="alpha/beta hydrolase"/>
    <property type="match status" value="2"/>
</dbReference>
<name>A0ABP8VW75_9MICO</name>
<evidence type="ECO:0000313" key="1">
    <source>
        <dbReference type="EMBL" id="GAA4672159.1"/>
    </source>
</evidence>
<dbReference type="EMBL" id="BAABLM010000002">
    <property type="protein sequence ID" value="GAA4672159.1"/>
    <property type="molecule type" value="Genomic_DNA"/>
</dbReference>
<keyword evidence="2" id="KW-1185">Reference proteome</keyword>
<evidence type="ECO:0008006" key="3">
    <source>
        <dbReference type="Google" id="ProtNLM"/>
    </source>
</evidence>
<dbReference type="SUPFAM" id="SSF53474">
    <property type="entry name" value="alpha/beta-Hydrolases"/>
    <property type="match status" value="1"/>
</dbReference>
<dbReference type="Proteomes" id="UP001501295">
    <property type="component" value="Unassembled WGS sequence"/>
</dbReference>
<organism evidence="1 2">
    <name type="scientific">Frondihabitans cladoniiphilus</name>
    <dbReference type="NCBI Taxonomy" id="715785"/>
    <lineage>
        <taxon>Bacteria</taxon>
        <taxon>Bacillati</taxon>
        <taxon>Actinomycetota</taxon>
        <taxon>Actinomycetes</taxon>
        <taxon>Micrococcales</taxon>
        <taxon>Microbacteriaceae</taxon>
        <taxon>Frondihabitans</taxon>
    </lineage>
</organism>
<sequence>MTGLQAGSLPDRVQEPVGDVRGTVVVLAGSGETERDFGYLTDHLTLADFRVEIFADVSIDPLSSRLGVLSALEDPNNTGPLFLVGSDVGATLAAQIAVSDAPPVDALVLGSLSVRGPRLPRGVSLPQARALLVPTLVFHGDADEVTDVADAVSWATQLPFGTVRLVPHGEHGLLGGDQRRTIAASTLLFFERHRAGEAVLSDGFAPSPGRDA</sequence>
<comment type="caution">
    <text evidence="1">The sequence shown here is derived from an EMBL/GenBank/DDBJ whole genome shotgun (WGS) entry which is preliminary data.</text>
</comment>